<evidence type="ECO:0000256" key="7">
    <source>
        <dbReference type="ARBA" id="ARBA00023172"/>
    </source>
</evidence>
<dbReference type="InterPro" id="IPR002104">
    <property type="entry name" value="Integrase_catalytic"/>
</dbReference>
<dbReference type="GO" id="GO:0006310">
    <property type="term" value="P:DNA recombination"/>
    <property type="evidence" value="ECO:0007669"/>
    <property type="project" value="UniProtKB-KW"/>
</dbReference>
<gene>
    <name evidence="12" type="ORF">vBBcoS136_00100</name>
</gene>
<protein>
    <recommendedName>
        <fullName evidence="2">Integrase</fullName>
    </recommendedName>
</protein>
<dbReference type="Pfam" id="PF00589">
    <property type="entry name" value="Phage_integrase"/>
    <property type="match status" value="1"/>
</dbReference>
<keyword evidence="7" id="KW-0233">DNA recombination</keyword>
<dbReference type="GO" id="GO:0044826">
    <property type="term" value="P:viral genome integration into host DNA"/>
    <property type="evidence" value="ECO:0007669"/>
    <property type="project" value="UniProtKB-KW"/>
</dbReference>
<dbReference type="GO" id="GO:0015074">
    <property type="term" value="P:DNA integration"/>
    <property type="evidence" value="ECO:0007669"/>
    <property type="project" value="UniProtKB-KW"/>
</dbReference>
<dbReference type="InterPro" id="IPR004107">
    <property type="entry name" value="Integrase_SAM-like_N"/>
</dbReference>
<feature type="domain" description="Core-binding (CB)" evidence="11">
    <location>
        <begin position="17"/>
        <end position="103"/>
    </location>
</feature>
<sequence length="338" mass="39805">MSAINNKVVQFNAKEDKNVWTCIKTFLDRKGQDSKNTRDTYERAIRDFFRKMRNKELEDLIEEDLIFTKPQIETYQVGIRNDYKATTVNNKMSALKRCYEKLEDYGFNVKSSWFDLDRYTEYDKERYDTLSHEEICKIIELVSKTRKGFEKGLLVRLAYATAFRKQSLLDLKWTDIINREGVWFIKTLGKGNKWDYKKISNELYDELMKQKELVGGEKIFQLTDKTVKKMMDYIRKNIDFGDRKIVFHSFKKASINEVNIITGGDIKAMQRQGNHASATTTLNDYLASKELDDLVIVDTNKNIPVEKFDEMSKEELVDLIRSMDRNIQIKLLQKMGAM</sequence>
<organism evidence="12 13">
    <name type="scientific">Bacillus phage vB_BcoS-136</name>
    <dbReference type="NCBI Taxonomy" id="2419619"/>
    <lineage>
        <taxon>Viruses</taxon>
        <taxon>Duplodnaviria</taxon>
        <taxon>Heunggongvirae</taxon>
        <taxon>Uroviricota</taxon>
        <taxon>Caudoviricetes</taxon>
        <taxon>Heleneionescovirinae</taxon>
        <taxon>Kenyattavirus</taxon>
        <taxon>Kenyattavirus kv136</taxon>
    </lineage>
</organism>
<dbReference type="Pfam" id="PF02899">
    <property type="entry name" value="Phage_int_SAM_1"/>
    <property type="match status" value="1"/>
</dbReference>
<reference evidence="12 13" key="1">
    <citation type="submission" date="2018-09" db="EMBL/GenBank/DDBJ databases">
        <title>Comparative Genomic Analysis of Eight Novel Haloalkaliphilic Bacteriophages from Lake Elmenteita, Kenya.</title>
        <authorList>
            <person name="Akhwale J.K."/>
        </authorList>
    </citation>
    <scope>NUCLEOTIDE SEQUENCE [LARGE SCALE GENOMIC DNA]</scope>
</reference>
<evidence type="ECO:0000256" key="9">
    <source>
        <dbReference type="PROSITE-ProRule" id="PRU01248"/>
    </source>
</evidence>
<evidence type="ECO:0000256" key="8">
    <source>
        <dbReference type="ARBA" id="ARBA00023195"/>
    </source>
</evidence>
<dbReference type="EMBL" id="MH884508">
    <property type="protein sequence ID" value="AYP68232.1"/>
    <property type="molecule type" value="Genomic_DNA"/>
</dbReference>
<keyword evidence="3" id="KW-0808">Transferase</keyword>
<feature type="domain" description="Tyr recombinase" evidence="10">
    <location>
        <begin position="125"/>
        <end position="298"/>
    </location>
</feature>
<dbReference type="InterPro" id="IPR050090">
    <property type="entry name" value="Tyrosine_recombinase_XerCD"/>
</dbReference>
<dbReference type="InterPro" id="IPR010998">
    <property type="entry name" value="Integrase_recombinase_N"/>
</dbReference>
<dbReference type="PROSITE" id="PS51898">
    <property type="entry name" value="TYR_RECOMBINASE"/>
    <property type="match status" value="1"/>
</dbReference>
<dbReference type="GO" id="GO:0016740">
    <property type="term" value="F:transferase activity"/>
    <property type="evidence" value="ECO:0007669"/>
    <property type="project" value="UniProtKB-KW"/>
</dbReference>
<keyword evidence="5" id="KW-0229">DNA integration</keyword>
<evidence type="ECO:0000313" key="12">
    <source>
        <dbReference type="EMBL" id="AYP68232.1"/>
    </source>
</evidence>
<dbReference type="GO" id="GO:0075713">
    <property type="term" value="P:establishment of integrated proviral latency"/>
    <property type="evidence" value="ECO:0007669"/>
    <property type="project" value="UniProtKB-KW"/>
</dbReference>
<keyword evidence="6 9" id="KW-0238">DNA-binding</keyword>
<accession>A0A3G3BVE5</accession>
<evidence type="ECO:0000259" key="10">
    <source>
        <dbReference type="PROSITE" id="PS51898"/>
    </source>
</evidence>
<evidence type="ECO:0000256" key="1">
    <source>
        <dbReference type="ARBA" id="ARBA00008857"/>
    </source>
</evidence>
<dbReference type="SUPFAM" id="SSF56349">
    <property type="entry name" value="DNA breaking-rejoining enzymes"/>
    <property type="match status" value="1"/>
</dbReference>
<dbReference type="GO" id="GO:0016787">
    <property type="term" value="F:hydrolase activity"/>
    <property type="evidence" value="ECO:0007669"/>
    <property type="project" value="UniProtKB-KW"/>
</dbReference>
<dbReference type="InterPro" id="IPR011010">
    <property type="entry name" value="DNA_brk_join_enz"/>
</dbReference>
<evidence type="ECO:0000313" key="13">
    <source>
        <dbReference type="Proteomes" id="UP000274199"/>
    </source>
</evidence>
<dbReference type="InterPro" id="IPR044068">
    <property type="entry name" value="CB"/>
</dbReference>
<proteinExistence type="inferred from homology"/>
<dbReference type="Gene3D" id="1.10.443.10">
    <property type="entry name" value="Intergrase catalytic core"/>
    <property type="match status" value="1"/>
</dbReference>
<dbReference type="PANTHER" id="PTHR30349">
    <property type="entry name" value="PHAGE INTEGRASE-RELATED"/>
    <property type="match status" value="1"/>
</dbReference>
<evidence type="ECO:0000256" key="4">
    <source>
        <dbReference type="ARBA" id="ARBA00022801"/>
    </source>
</evidence>
<evidence type="ECO:0000256" key="2">
    <source>
        <dbReference type="ARBA" id="ARBA00016082"/>
    </source>
</evidence>
<keyword evidence="4" id="KW-0378">Hydrolase</keyword>
<evidence type="ECO:0000256" key="5">
    <source>
        <dbReference type="ARBA" id="ARBA00022908"/>
    </source>
</evidence>
<dbReference type="Gene3D" id="1.10.150.130">
    <property type="match status" value="1"/>
</dbReference>
<dbReference type="GO" id="GO:0003677">
    <property type="term" value="F:DNA binding"/>
    <property type="evidence" value="ECO:0007669"/>
    <property type="project" value="UniProtKB-UniRule"/>
</dbReference>
<dbReference type="PANTHER" id="PTHR30349:SF64">
    <property type="entry name" value="PROPHAGE INTEGRASE INTD-RELATED"/>
    <property type="match status" value="1"/>
</dbReference>
<comment type="similarity">
    <text evidence="1">Belongs to the 'phage' integrase family.</text>
</comment>
<dbReference type="Proteomes" id="UP000274199">
    <property type="component" value="Segment"/>
</dbReference>
<dbReference type="InterPro" id="IPR013762">
    <property type="entry name" value="Integrase-like_cat_sf"/>
</dbReference>
<evidence type="ECO:0000256" key="3">
    <source>
        <dbReference type="ARBA" id="ARBA00022679"/>
    </source>
</evidence>
<keyword evidence="8" id="KW-1179">Viral genome integration</keyword>
<evidence type="ECO:0000259" key="11">
    <source>
        <dbReference type="PROSITE" id="PS51900"/>
    </source>
</evidence>
<keyword evidence="13" id="KW-1185">Reference proteome</keyword>
<dbReference type="PROSITE" id="PS51900">
    <property type="entry name" value="CB"/>
    <property type="match status" value="1"/>
</dbReference>
<keyword evidence="8" id="KW-1160">Virus entry into host cell</keyword>
<name>A0A3G3BVE5_9CAUD</name>
<evidence type="ECO:0000256" key="6">
    <source>
        <dbReference type="ARBA" id="ARBA00023125"/>
    </source>
</evidence>